<accession>A0A382F316</accession>
<feature type="region of interest" description="Disordered" evidence="1">
    <location>
        <begin position="53"/>
        <end position="82"/>
    </location>
</feature>
<feature type="compositionally biased region" description="Basic and acidic residues" evidence="1">
    <location>
        <begin position="64"/>
        <end position="79"/>
    </location>
</feature>
<proteinExistence type="predicted"/>
<dbReference type="InterPro" id="IPR000421">
    <property type="entry name" value="FA58C"/>
</dbReference>
<dbReference type="InterPro" id="IPR022655">
    <property type="entry name" value="DUF1553"/>
</dbReference>
<evidence type="ECO:0000256" key="1">
    <source>
        <dbReference type="SAM" id="MobiDB-lite"/>
    </source>
</evidence>
<dbReference type="PANTHER" id="PTHR35889:SF3">
    <property type="entry name" value="F-BOX DOMAIN-CONTAINING PROTEIN"/>
    <property type="match status" value="1"/>
</dbReference>
<feature type="region of interest" description="Disordered" evidence="1">
    <location>
        <begin position="368"/>
        <end position="387"/>
    </location>
</feature>
<feature type="domain" description="F5/8 type C" evidence="2">
    <location>
        <begin position="253"/>
        <end position="388"/>
    </location>
</feature>
<dbReference type="PANTHER" id="PTHR35889">
    <property type="entry name" value="CYCLOINULO-OLIGOSACCHARIDE FRUCTANOTRANSFERASE-RELATED"/>
    <property type="match status" value="1"/>
</dbReference>
<gene>
    <name evidence="3" type="ORF">METZ01_LOCUS209886</name>
</gene>
<dbReference type="AlphaFoldDB" id="A0A382F316"/>
<feature type="compositionally biased region" description="Basic and acidic residues" evidence="1">
    <location>
        <begin position="378"/>
        <end position="387"/>
    </location>
</feature>
<reference evidence="3" key="1">
    <citation type="submission" date="2018-05" db="EMBL/GenBank/DDBJ databases">
        <authorList>
            <person name="Lanie J.A."/>
            <person name="Ng W.-L."/>
            <person name="Kazmierczak K.M."/>
            <person name="Andrzejewski T.M."/>
            <person name="Davidsen T.M."/>
            <person name="Wayne K.J."/>
            <person name="Tettelin H."/>
            <person name="Glass J.I."/>
            <person name="Rusch D."/>
            <person name="Podicherti R."/>
            <person name="Tsui H.-C.T."/>
            <person name="Winkler M.E."/>
        </authorList>
    </citation>
    <scope>NUCLEOTIDE SEQUENCE</scope>
</reference>
<sequence length="539" mass="60320">RSIPLPSGIKQELKELTAQKATLRSELSHFLPKSKSKFVLIDDENKDQVEFLEKTAGKGTNPKGTERGHLNDPGDDKRSPNLSGGTYTWWKNKQNLDLAVYRPGVKGRYRIWLSWGSGWGTHTKDALYQLDADGNPASGDDRETIATINQQLFANGEGKVINKPLWSGFQDAGVHDLNPENAIVLRGGSGTAVTADVIVLAADGGGKTLVPPTLNPPVGFKRNVESLSPEKVRFVRFTTEATNNNSEPCIDELELWTTGKDSRNVALDAKLTSSGNYANNPKHKLVHLNDGKYGNERSWISNQKGKGWVQLELPEPATIDRIEWGRDRKGRYQDRLPTKYRIEGALEPGQWRLLANSNDRLPFKGEKSAPATTYDFTGHPEEEARQGREKLARLKEIEKQAASLSNTSKVYAGTFKQPAPTRLMYRGDHLSPRDVVAPEGLNALNAMLRPLNMKPDAPERDRRIAFAKWLTDPKNPLTARVMVNRIWHYHFGRGLVATPSDFGDMGFRPSHPDLLDWLAMEFMENGWSVKHIHRLILNS</sequence>
<dbReference type="Pfam" id="PF07587">
    <property type="entry name" value="PSD1"/>
    <property type="match status" value="1"/>
</dbReference>
<organism evidence="3">
    <name type="scientific">marine metagenome</name>
    <dbReference type="NCBI Taxonomy" id="408172"/>
    <lineage>
        <taxon>unclassified sequences</taxon>
        <taxon>metagenomes</taxon>
        <taxon>ecological metagenomes</taxon>
    </lineage>
</organism>
<protein>
    <recommendedName>
        <fullName evidence="2">F5/8 type C domain-containing protein</fullName>
    </recommendedName>
</protein>
<evidence type="ECO:0000259" key="2">
    <source>
        <dbReference type="PROSITE" id="PS50022"/>
    </source>
</evidence>
<dbReference type="SUPFAM" id="SSF49785">
    <property type="entry name" value="Galactose-binding domain-like"/>
    <property type="match status" value="1"/>
</dbReference>
<name>A0A382F316_9ZZZZ</name>
<dbReference type="Gene3D" id="2.60.120.260">
    <property type="entry name" value="Galactose-binding domain-like"/>
    <property type="match status" value="1"/>
</dbReference>
<dbReference type="PROSITE" id="PS50022">
    <property type="entry name" value="FA58C_3"/>
    <property type="match status" value="1"/>
</dbReference>
<dbReference type="EMBL" id="UINC01047587">
    <property type="protein sequence ID" value="SVB57032.1"/>
    <property type="molecule type" value="Genomic_DNA"/>
</dbReference>
<evidence type="ECO:0000313" key="3">
    <source>
        <dbReference type="EMBL" id="SVB57032.1"/>
    </source>
</evidence>
<feature type="non-terminal residue" evidence="3">
    <location>
        <position position="539"/>
    </location>
</feature>
<feature type="non-terminal residue" evidence="3">
    <location>
        <position position="1"/>
    </location>
</feature>
<dbReference type="InterPro" id="IPR008979">
    <property type="entry name" value="Galactose-bd-like_sf"/>
</dbReference>